<keyword evidence="2" id="KW-0645">Protease</keyword>
<comment type="similarity">
    <text evidence="1">Belongs to the peptidase C40 family.</text>
</comment>
<reference evidence="8 9" key="1">
    <citation type="submission" date="2018-02" db="EMBL/GenBank/DDBJ databases">
        <title>Reclassifiation of [Polyangium] brachysporum DSM 7029 as Guopingzhaonella breviflexa gen. nov., sp. nov., a member of the family Comamonadaceae.</title>
        <authorList>
            <person name="Tang B."/>
        </authorList>
    </citation>
    <scope>NUCLEOTIDE SEQUENCE [LARGE SCALE GENOMIC DNA]</scope>
    <source>
        <strain evidence="8 9">BCRC 80649</strain>
    </source>
</reference>
<evidence type="ECO:0000256" key="6">
    <source>
        <dbReference type="SAM" id="SignalP"/>
    </source>
</evidence>
<dbReference type="PANTHER" id="PTHR47053">
    <property type="entry name" value="MUREIN DD-ENDOPEPTIDASE MEPH-RELATED"/>
    <property type="match status" value="1"/>
</dbReference>
<name>A0A2S5SYQ6_9BURK</name>
<dbReference type="GO" id="GO:0006508">
    <property type="term" value="P:proteolysis"/>
    <property type="evidence" value="ECO:0007669"/>
    <property type="project" value="UniProtKB-KW"/>
</dbReference>
<keyword evidence="4" id="KW-0788">Thiol protease</keyword>
<evidence type="ECO:0000313" key="9">
    <source>
        <dbReference type="Proteomes" id="UP000238605"/>
    </source>
</evidence>
<gene>
    <name evidence="8" type="ORF">C1704_02070</name>
</gene>
<sequence>MSVLPLSRPVLWLLGASVLAGCATSPAPRPAPPSQDAVAAFLVERGLAPPPPQTPSPQAAEAPSGLEPADAEAAEREGVAEPVVTALNFLGVGYRRGGNSAEQGFDCSGFTRHVYEVSLGIVLPRRADEQAQAPELRRIARTALQPGDLVFFNTLGRTFSHVGIYVGDGRFIHAPRSGAQVRVESMESPYWRKRYTGARRAETLAAAAD</sequence>
<dbReference type="PANTHER" id="PTHR47053:SF1">
    <property type="entry name" value="MUREIN DD-ENDOPEPTIDASE MEPH-RELATED"/>
    <property type="match status" value="1"/>
</dbReference>
<dbReference type="Pfam" id="PF00877">
    <property type="entry name" value="NLPC_P60"/>
    <property type="match status" value="1"/>
</dbReference>
<proteinExistence type="inferred from homology"/>
<dbReference type="EMBL" id="PSNX01000002">
    <property type="protein sequence ID" value="PPE67895.1"/>
    <property type="molecule type" value="Genomic_DNA"/>
</dbReference>
<evidence type="ECO:0000256" key="2">
    <source>
        <dbReference type="ARBA" id="ARBA00022670"/>
    </source>
</evidence>
<comment type="caution">
    <text evidence="8">The sequence shown here is derived from an EMBL/GenBank/DDBJ whole genome shotgun (WGS) entry which is preliminary data.</text>
</comment>
<dbReference type="Gene3D" id="3.90.1720.10">
    <property type="entry name" value="endopeptidase domain like (from Nostoc punctiforme)"/>
    <property type="match status" value="1"/>
</dbReference>
<dbReference type="InterPro" id="IPR038765">
    <property type="entry name" value="Papain-like_cys_pep_sf"/>
</dbReference>
<feature type="chain" id="PRO_5015472864" evidence="6">
    <location>
        <begin position="21"/>
        <end position="209"/>
    </location>
</feature>
<dbReference type="AlphaFoldDB" id="A0A2S5SYQ6"/>
<keyword evidence="3 8" id="KW-0378">Hydrolase</keyword>
<accession>A0A2S5SYQ6</accession>
<evidence type="ECO:0000259" key="7">
    <source>
        <dbReference type="PROSITE" id="PS51935"/>
    </source>
</evidence>
<keyword evidence="9" id="KW-1185">Reference proteome</keyword>
<feature type="domain" description="NlpC/P60" evidence="7">
    <location>
        <begin position="76"/>
        <end position="202"/>
    </location>
</feature>
<dbReference type="SUPFAM" id="SSF54001">
    <property type="entry name" value="Cysteine proteinases"/>
    <property type="match status" value="1"/>
</dbReference>
<dbReference type="OrthoDB" id="9807055at2"/>
<keyword evidence="6" id="KW-0732">Signal</keyword>
<protein>
    <submittedName>
        <fullName evidence="8">Hydrolase</fullName>
    </submittedName>
</protein>
<dbReference type="InterPro" id="IPR051202">
    <property type="entry name" value="Peptidase_C40"/>
</dbReference>
<dbReference type="PROSITE" id="PS51935">
    <property type="entry name" value="NLPC_P60"/>
    <property type="match status" value="1"/>
</dbReference>
<evidence type="ECO:0000256" key="5">
    <source>
        <dbReference type="SAM" id="MobiDB-lite"/>
    </source>
</evidence>
<feature type="signal peptide" evidence="6">
    <location>
        <begin position="1"/>
        <end position="20"/>
    </location>
</feature>
<dbReference type="InterPro" id="IPR000064">
    <property type="entry name" value="NLP_P60_dom"/>
</dbReference>
<feature type="region of interest" description="Disordered" evidence="5">
    <location>
        <begin position="46"/>
        <end position="78"/>
    </location>
</feature>
<organism evidence="8 9">
    <name type="scientific">Caldimonas caldifontis</name>
    <dbReference type="NCBI Taxonomy" id="1452508"/>
    <lineage>
        <taxon>Bacteria</taxon>
        <taxon>Pseudomonadati</taxon>
        <taxon>Pseudomonadota</taxon>
        <taxon>Betaproteobacteria</taxon>
        <taxon>Burkholderiales</taxon>
        <taxon>Sphaerotilaceae</taxon>
        <taxon>Caldimonas</taxon>
    </lineage>
</organism>
<evidence type="ECO:0000313" key="8">
    <source>
        <dbReference type="EMBL" id="PPE67895.1"/>
    </source>
</evidence>
<evidence type="ECO:0000256" key="4">
    <source>
        <dbReference type="ARBA" id="ARBA00022807"/>
    </source>
</evidence>
<dbReference type="GO" id="GO:0008234">
    <property type="term" value="F:cysteine-type peptidase activity"/>
    <property type="evidence" value="ECO:0007669"/>
    <property type="project" value="UniProtKB-KW"/>
</dbReference>
<evidence type="ECO:0000256" key="3">
    <source>
        <dbReference type="ARBA" id="ARBA00022801"/>
    </source>
</evidence>
<evidence type="ECO:0000256" key="1">
    <source>
        <dbReference type="ARBA" id="ARBA00007074"/>
    </source>
</evidence>
<dbReference type="Proteomes" id="UP000238605">
    <property type="component" value="Unassembled WGS sequence"/>
</dbReference>
<dbReference type="RefSeq" id="WP_104300955.1">
    <property type="nucleotide sequence ID" value="NZ_PSNX01000002.1"/>
</dbReference>